<sequence>MLLCSVKKIKPPKRPYARSLPHSRHVHPSPACWTALPLGLSDAPDIPATNNAPAKAQRKEKIEDPREFIRTAKFRDLERLLTYPYPHCKPSLVWSLYLDLLNHYGPQKIPLELHQAVLRKCSAPPAHMRKALALKISQGGMRHDFHPFEPRFRTIIRNMRESGGAPELDDFHVILEQFAAVGYHQGAAQVLEEIRYFGLKRTSKTFGLCLQALCHRLTLPVWHQLRPVLVREVSRICARLLKQMAEENISFTSVNVDLVIRVLKETMDLESFQQLMRYAYGIDLRFPDRAPLETWQDAPLKLGNAEVVKPLHGGSPAQPLPFSTAALNTTIDMLGRHKQVSLMVQAFEVLTTPLPPGANQTSIFDDDDEDFGISEPNVATFLRPSARPNKMTYYMLLKWLAMADHEVFVRHYLLQAMRLYHEEDRRLRGDCEAKPPEEIFSPRFTVDRRLLLPVYAYAKRSKEMELLRWVSWNAERVLRKKRTDIEFYVEVRNRWNAPISEKELAAEGNAEEASSRAGEASPDPDAGPEPAAAPAPAAPAAEDVSRTAGEVFPNPAAGLQPAAAPAPAYTDAPPAETRRFSLSEFFNPLFSSPESTSHEKAQTVGEASPRTDAIPETTAPADTRRPSFFTFFSPSSSSSPEAASQTVVIPPTPYFDVDLDAPAAPPADRPPSRFDVQRHLEILCDARDELEVFVREVHAALEHKTLRVKEKLGRRVWKERDVYMRDRDARVAVGREEWQRKVNFLGPKTGRMEAASTHPPIPYEMPQHLRDSQPTAEQPQPEQPQPEQPQPEQPQPEQSQPEQAASPARP</sequence>
<evidence type="ECO:0000313" key="2">
    <source>
        <dbReference type="EMBL" id="OCH88291.1"/>
    </source>
</evidence>
<feature type="compositionally biased region" description="Low complexity" evidence="1">
    <location>
        <begin position="506"/>
        <end position="524"/>
    </location>
</feature>
<feature type="compositionally biased region" description="Pro residues" evidence="1">
    <location>
        <begin position="781"/>
        <end position="794"/>
    </location>
</feature>
<keyword evidence="3" id="KW-1185">Reference proteome</keyword>
<feature type="compositionally biased region" description="Low complexity" evidence="1">
    <location>
        <begin position="795"/>
        <end position="810"/>
    </location>
</feature>
<dbReference type="Proteomes" id="UP000250043">
    <property type="component" value="Unassembled WGS sequence"/>
</dbReference>
<name>A0A8E2AP30_9APHY</name>
<feature type="region of interest" description="Disordered" evidence="1">
    <location>
        <begin position="502"/>
        <end position="574"/>
    </location>
</feature>
<feature type="region of interest" description="Disordered" evidence="1">
    <location>
        <begin position="591"/>
        <end position="626"/>
    </location>
</feature>
<feature type="compositionally biased region" description="Pro residues" evidence="1">
    <location>
        <begin position="525"/>
        <end position="537"/>
    </location>
</feature>
<gene>
    <name evidence="2" type="ORF">OBBRIDRAFT_93148</name>
</gene>
<organism evidence="2 3">
    <name type="scientific">Obba rivulosa</name>
    <dbReference type="NCBI Taxonomy" id="1052685"/>
    <lineage>
        <taxon>Eukaryota</taxon>
        <taxon>Fungi</taxon>
        <taxon>Dikarya</taxon>
        <taxon>Basidiomycota</taxon>
        <taxon>Agaricomycotina</taxon>
        <taxon>Agaricomycetes</taxon>
        <taxon>Polyporales</taxon>
        <taxon>Gelatoporiaceae</taxon>
        <taxon>Obba</taxon>
    </lineage>
</organism>
<dbReference type="OrthoDB" id="276151at2759"/>
<feature type="compositionally biased region" description="Low complexity" evidence="1">
    <location>
        <begin position="553"/>
        <end position="574"/>
    </location>
</feature>
<feature type="region of interest" description="Disordered" evidence="1">
    <location>
        <begin position="749"/>
        <end position="810"/>
    </location>
</feature>
<proteinExistence type="predicted"/>
<dbReference type="EMBL" id="KV722456">
    <property type="protein sequence ID" value="OCH88291.1"/>
    <property type="molecule type" value="Genomic_DNA"/>
</dbReference>
<dbReference type="AlphaFoldDB" id="A0A8E2AP30"/>
<reference evidence="2 3" key="1">
    <citation type="submission" date="2016-07" db="EMBL/GenBank/DDBJ databases">
        <title>Draft genome of the white-rot fungus Obba rivulosa 3A-2.</title>
        <authorList>
            <consortium name="DOE Joint Genome Institute"/>
            <person name="Miettinen O."/>
            <person name="Riley R."/>
            <person name="Acob R."/>
            <person name="Barry K."/>
            <person name="Cullen D."/>
            <person name="De Vries R."/>
            <person name="Hainaut M."/>
            <person name="Hatakka A."/>
            <person name="Henrissat B."/>
            <person name="Hilden K."/>
            <person name="Kuo R."/>
            <person name="Labutti K."/>
            <person name="Lipzen A."/>
            <person name="Makela M.R."/>
            <person name="Sandor L."/>
            <person name="Spatafora J.W."/>
            <person name="Grigoriev I.V."/>
            <person name="Hibbett D.S."/>
        </authorList>
    </citation>
    <scope>NUCLEOTIDE SEQUENCE [LARGE SCALE GENOMIC DNA]</scope>
    <source>
        <strain evidence="2 3">3A-2</strain>
    </source>
</reference>
<protein>
    <submittedName>
        <fullName evidence="2">Uncharacterized protein</fullName>
    </submittedName>
</protein>
<evidence type="ECO:0000256" key="1">
    <source>
        <dbReference type="SAM" id="MobiDB-lite"/>
    </source>
</evidence>
<evidence type="ECO:0000313" key="3">
    <source>
        <dbReference type="Proteomes" id="UP000250043"/>
    </source>
</evidence>
<accession>A0A8E2AP30</accession>